<name>A0ABS7KVW8_CLOSR</name>
<proteinExistence type="predicted"/>
<protein>
    <recommendedName>
        <fullName evidence="3">Spore coat protein</fullName>
    </recommendedName>
</protein>
<keyword evidence="2" id="KW-1185">Reference proteome</keyword>
<reference evidence="1 2" key="1">
    <citation type="journal article" date="2021" name="Cell Host Microbe">
        <title>in vivo commensal control of Clostridioides difficile virulence.</title>
        <authorList>
            <person name="Girinathan B.P."/>
            <person name="Dibenedetto N."/>
            <person name="Worley J.N."/>
            <person name="Peltier J."/>
            <person name="Arrieta-Ortiz M.L."/>
            <person name="Rupa Christinal Immanuel S."/>
            <person name="Lavin R."/>
            <person name="Delaney M.L."/>
            <person name="Cummins C."/>
            <person name="Hoffmann M."/>
            <person name="Luo Y."/>
            <person name="Gonzalez-Escalona N."/>
            <person name="Allard M."/>
            <person name="Onderdonk A.B."/>
            <person name="Gerber G.K."/>
            <person name="Sonenshein A.L."/>
            <person name="Baliga N."/>
            <person name="Dupuy B."/>
            <person name="Bry L."/>
        </authorList>
    </citation>
    <scope>NUCLEOTIDE SEQUENCE [LARGE SCALE GENOMIC DNA]</scope>
    <source>
        <strain evidence="1 2">DSM 599</strain>
    </source>
</reference>
<accession>A0ABS7KVW8</accession>
<sequence>MNSKESNKSLNNKIDTLTNEVKILEMIIKNSSSCDEILRYFGEGSSDYLDSIITNASQVLGE</sequence>
<evidence type="ECO:0008006" key="3">
    <source>
        <dbReference type="Google" id="ProtNLM"/>
    </source>
</evidence>
<comment type="caution">
    <text evidence="1">The sequence shown here is derived from an EMBL/GenBank/DDBJ whole genome shotgun (WGS) entry which is preliminary data.</text>
</comment>
<evidence type="ECO:0000313" key="1">
    <source>
        <dbReference type="EMBL" id="MBY0754959.1"/>
    </source>
</evidence>
<dbReference type="Proteomes" id="UP001299068">
    <property type="component" value="Unassembled WGS sequence"/>
</dbReference>
<gene>
    <name evidence="1" type="ORF">K5V21_05765</name>
</gene>
<organism evidence="1 2">
    <name type="scientific">Clostridium sardiniense</name>
    <name type="common">Clostridium absonum</name>
    <dbReference type="NCBI Taxonomy" id="29369"/>
    <lineage>
        <taxon>Bacteria</taxon>
        <taxon>Bacillati</taxon>
        <taxon>Bacillota</taxon>
        <taxon>Clostridia</taxon>
        <taxon>Eubacteriales</taxon>
        <taxon>Clostridiaceae</taxon>
        <taxon>Clostridium</taxon>
    </lineage>
</organism>
<dbReference type="RefSeq" id="WP_204594310.1">
    <property type="nucleotide sequence ID" value="NZ_JAFBDA010000005.1"/>
</dbReference>
<dbReference type="EMBL" id="JAIKTU010000004">
    <property type="protein sequence ID" value="MBY0754959.1"/>
    <property type="molecule type" value="Genomic_DNA"/>
</dbReference>
<evidence type="ECO:0000313" key="2">
    <source>
        <dbReference type="Proteomes" id="UP001299068"/>
    </source>
</evidence>